<dbReference type="HAMAP" id="MF_00558">
    <property type="entry name" value="Succ_CoA_beta"/>
    <property type="match status" value="1"/>
</dbReference>
<dbReference type="InterPro" id="IPR013650">
    <property type="entry name" value="ATP-grasp_succ-CoA_synth-type"/>
</dbReference>
<organism evidence="12 13">
    <name type="scientific">Priapulus caudatus</name>
    <name type="common">Priapulid worm</name>
    <dbReference type="NCBI Taxonomy" id="37621"/>
    <lineage>
        <taxon>Eukaryota</taxon>
        <taxon>Metazoa</taxon>
        <taxon>Ecdysozoa</taxon>
        <taxon>Scalidophora</taxon>
        <taxon>Priapulida</taxon>
        <taxon>Priapulimorpha</taxon>
        <taxon>Priapulimorphida</taxon>
        <taxon>Priapulidae</taxon>
        <taxon>Priapulus</taxon>
    </lineage>
</organism>
<keyword evidence="3 9" id="KW-0436">Ligase</keyword>
<keyword evidence="6 9" id="KW-0460">Magnesium</keyword>
<comment type="cofactor">
    <cofactor evidence="9">
        <name>Mg(2+)</name>
        <dbReference type="ChEBI" id="CHEBI:18420"/>
    </cofactor>
    <text evidence="9">Binds 1 Mg(2+) ion per subunit.</text>
</comment>
<feature type="binding site" evidence="9">
    <location>
        <position position="237"/>
    </location>
    <ligand>
        <name>Mg(2+)</name>
        <dbReference type="ChEBI" id="CHEBI:18420"/>
    </ligand>
</feature>
<evidence type="ECO:0000313" key="12">
    <source>
        <dbReference type="Proteomes" id="UP000695022"/>
    </source>
</evidence>
<dbReference type="PIRSF" id="PIRSF001554">
    <property type="entry name" value="SucCS_beta"/>
    <property type="match status" value="1"/>
</dbReference>
<evidence type="ECO:0000256" key="6">
    <source>
        <dbReference type="ARBA" id="ARBA00022842"/>
    </source>
</evidence>
<feature type="site" description="Important for substrate specificity" evidence="9">
    <location>
        <position position="140"/>
    </location>
</feature>
<keyword evidence="5 9" id="KW-0547">Nucleotide-binding</keyword>
<dbReference type="Gene3D" id="3.40.50.261">
    <property type="entry name" value="Succinyl-CoA synthetase domains"/>
    <property type="match status" value="1"/>
</dbReference>
<evidence type="ECO:0000259" key="10">
    <source>
        <dbReference type="Pfam" id="PF00549"/>
    </source>
</evidence>
<dbReference type="HAMAP" id="MF_03221">
    <property type="entry name" value="Succ_CoA_betaG_euk"/>
    <property type="match status" value="1"/>
</dbReference>
<accession>A0ABM1EPL5</accession>
<feature type="binding site" evidence="9">
    <location>
        <position position="251"/>
    </location>
    <ligand>
        <name>Mg(2+)</name>
        <dbReference type="ChEBI" id="CHEBI:18420"/>
    </ligand>
</feature>
<dbReference type="SUPFAM" id="SSF52210">
    <property type="entry name" value="Succinyl-CoA synthetase domains"/>
    <property type="match status" value="1"/>
</dbReference>
<dbReference type="PANTHER" id="PTHR11815:SF10">
    <property type="entry name" value="SUCCINATE--COA LIGASE [GDP-FORMING] SUBUNIT BETA, MITOCHONDRIAL"/>
    <property type="match status" value="1"/>
</dbReference>
<dbReference type="RefSeq" id="XP_014674136.1">
    <property type="nucleotide sequence ID" value="XM_014818650.1"/>
</dbReference>
<evidence type="ECO:0000256" key="7">
    <source>
        <dbReference type="ARBA" id="ARBA00023128"/>
    </source>
</evidence>
<feature type="binding site" evidence="9">
    <location>
        <begin position="359"/>
        <end position="361"/>
    </location>
    <ligand>
        <name>substrate</name>
        <note>ligand shared with subunit alpha</note>
    </ligand>
</feature>
<dbReference type="PROSITE" id="PS01217">
    <property type="entry name" value="SUCCINYL_COA_LIG_3"/>
    <property type="match status" value="1"/>
</dbReference>
<dbReference type="Pfam" id="PF00549">
    <property type="entry name" value="Ligase_CoA"/>
    <property type="match status" value="1"/>
</dbReference>
<keyword evidence="4 9" id="KW-0479">Metal-binding</keyword>
<evidence type="ECO:0000256" key="4">
    <source>
        <dbReference type="ARBA" id="ARBA00022723"/>
    </source>
</evidence>
<evidence type="ECO:0000256" key="9">
    <source>
        <dbReference type="HAMAP-Rule" id="MF_03221"/>
    </source>
</evidence>
<feature type="binding site" evidence="9">
    <location>
        <begin position="83"/>
        <end position="85"/>
    </location>
    <ligand>
        <name>GTP</name>
        <dbReference type="ChEBI" id="CHEBI:37565"/>
    </ligand>
</feature>
<comment type="similarity">
    <text evidence="9">Belongs to the succinate/malate CoA ligase beta subunit family. GTP-specific subunit beta subfamily.</text>
</comment>
<dbReference type="Pfam" id="PF08442">
    <property type="entry name" value="ATP-grasp_2"/>
    <property type="match status" value="1"/>
</dbReference>
<keyword evidence="12" id="KW-1185">Reference proteome</keyword>
<dbReference type="PANTHER" id="PTHR11815">
    <property type="entry name" value="SUCCINYL-COA SYNTHETASE BETA CHAIN"/>
    <property type="match status" value="1"/>
</dbReference>
<dbReference type="NCBIfam" id="NF001913">
    <property type="entry name" value="PRK00696.1"/>
    <property type="match status" value="1"/>
</dbReference>
<comment type="pathway">
    <text evidence="1 9">Carbohydrate metabolism; tricarboxylic acid cycle; succinate from succinyl-CoA (ligase route): step 1/1.</text>
</comment>
<comment type="subunit">
    <text evidence="9">Heterodimer of an alpha and a beta subunit. The beta subunit determines specificity for GTP.</text>
</comment>
<dbReference type="InterPro" id="IPR005811">
    <property type="entry name" value="SUCC_ACL_C"/>
</dbReference>
<dbReference type="InterPro" id="IPR017866">
    <property type="entry name" value="Succ-CoA_synthase_bsu_CS"/>
</dbReference>
<evidence type="ECO:0000256" key="1">
    <source>
        <dbReference type="ARBA" id="ARBA00005064"/>
    </source>
</evidence>
<dbReference type="EC" id="6.2.1.4" evidence="9"/>
<evidence type="ECO:0000256" key="3">
    <source>
        <dbReference type="ARBA" id="ARBA00022598"/>
    </source>
</evidence>
<comment type="function">
    <text evidence="9">GTP-specific succinyl-CoA synthetase functions in the citric acid cycle (TCA), coupling the hydrolysis of succinyl-CoA to the synthesis of GTP and thus represents the only step of substrate-level phosphorylation in the TCA. The beta subunit provides nucleotide specificity of the enzyme and binds the substrate succinate, while the binding sites for coenzyme A and phosphate are found in the alpha subunit.</text>
</comment>
<keyword evidence="8 9" id="KW-0342">GTP-binding</keyword>
<comment type="subcellular location">
    <subcellularLocation>
        <location evidence="9">Mitochondrion</location>
    </subcellularLocation>
</comment>
<feature type="binding site" evidence="9">
    <location>
        <position position="302"/>
    </location>
    <ligand>
        <name>substrate</name>
        <note>ligand shared with subunit alpha</note>
    </ligand>
</feature>
<keyword evidence="7 9" id="KW-0496">Mitochondrion</keyword>
<evidence type="ECO:0000256" key="8">
    <source>
        <dbReference type="ARBA" id="ARBA00023134"/>
    </source>
</evidence>
<dbReference type="SUPFAM" id="SSF56059">
    <property type="entry name" value="Glutathione synthetase ATP-binding domain-like"/>
    <property type="match status" value="1"/>
</dbReference>
<feature type="domain" description="ATP-grasp fold succinyl-CoA synthetase-type" evidence="11">
    <location>
        <begin position="32"/>
        <end position="239"/>
    </location>
</feature>
<feature type="binding site" evidence="9">
    <location>
        <position position="50"/>
    </location>
    <ligand>
        <name>GTP</name>
        <dbReference type="ChEBI" id="CHEBI:37565"/>
    </ligand>
</feature>
<dbReference type="GeneID" id="106814348"/>
<feature type="site" description="Important for substrate specificity" evidence="9">
    <location>
        <position position="72"/>
    </location>
</feature>
<feature type="binding site" evidence="9">
    <location>
        <position position="139"/>
    </location>
    <ligand>
        <name>GTP</name>
        <dbReference type="ChEBI" id="CHEBI:37565"/>
    </ligand>
</feature>
<comment type="catalytic activity">
    <reaction evidence="9">
        <text>GTP + succinate + CoA = succinyl-CoA + GDP + phosphate</text>
        <dbReference type="Rhea" id="RHEA:22120"/>
        <dbReference type="ChEBI" id="CHEBI:30031"/>
        <dbReference type="ChEBI" id="CHEBI:37565"/>
        <dbReference type="ChEBI" id="CHEBI:43474"/>
        <dbReference type="ChEBI" id="CHEBI:57287"/>
        <dbReference type="ChEBI" id="CHEBI:57292"/>
        <dbReference type="ChEBI" id="CHEBI:58189"/>
        <dbReference type="EC" id="6.2.1.4"/>
    </reaction>
</comment>
<gene>
    <name evidence="13" type="primary">LOC106814348</name>
</gene>
<dbReference type="NCBIfam" id="TIGR01016">
    <property type="entry name" value="sucCoAbeta"/>
    <property type="match status" value="1"/>
</dbReference>
<evidence type="ECO:0000256" key="5">
    <source>
        <dbReference type="ARBA" id="ARBA00022741"/>
    </source>
</evidence>
<evidence type="ECO:0000313" key="13">
    <source>
        <dbReference type="RefSeq" id="XP_014674136.1"/>
    </source>
</evidence>
<dbReference type="InterPro" id="IPR034722">
    <property type="entry name" value="Succ_CoA_betaG_euk"/>
</dbReference>
<keyword evidence="2 9" id="KW-0816">Tricarboxylic acid cycle</keyword>
<dbReference type="InterPro" id="IPR013815">
    <property type="entry name" value="ATP_grasp_subdomain_1"/>
</dbReference>
<dbReference type="InterPro" id="IPR005809">
    <property type="entry name" value="Succ_CoA_ligase-like_bsu"/>
</dbReference>
<sequence>MAALCRSFRGPLLQAFLNKQAAVCWAPVRWLNLHEYQSKQLMIDHNVNVQHFRLAETGQDADRISKTLKVKEFVIKAQILAGGRGKGVFSNGMKGGVKLTKDPEDVKPIVKRMLGEYLKTKQTTGNGVLVSKVMVAEALDIAKETYFAILLDRESGGPMLVGSPEGGVDIETVAEEKPHLIYKEPIDVFTGITTKQANDMATKLGFTEEKIHMQAAHQIINLYNMFMHVDATQIEINPFGETTDGRVVCFDAKIAFDDNAEFRQQSIFEQGDTAEADPREVEAAKSSLNYIGLDGNIGCLVNGAGLAMATMDIIKLYGGEPANFLDCGGSVQEDQVYDAFKLLTSDTSVKAILVNIFGGIVDCTVIAHGIANTCKYLDLKIPMVVRLEGNNVDKAREILKGKGLNIIPADNFAEAAQKVVASLK</sequence>
<dbReference type="Gene3D" id="3.30.1490.20">
    <property type="entry name" value="ATP-grasp fold, A domain"/>
    <property type="match status" value="1"/>
</dbReference>
<proteinExistence type="inferred from homology"/>
<feature type="domain" description="ATP-citrate synthase/succinyl-CoA ligase C-terminal" evidence="10">
    <location>
        <begin position="300"/>
        <end position="420"/>
    </location>
</feature>
<dbReference type="Proteomes" id="UP000695022">
    <property type="component" value="Unplaced"/>
</dbReference>
<dbReference type="InterPro" id="IPR016102">
    <property type="entry name" value="Succinyl-CoA_synth-like"/>
</dbReference>
<evidence type="ECO:0000259" key="11">
    <source>
        <dbReference type="Pfam" id="PF08442"/>
    </source>
</evidence>
<evidence type="ECO:0000256" key="2">
    <source>
        <dbReference type="ARBA" id="ARBA00022532"/>
    </source>
</evidence>
<dbReference type="Gene3D" id="3.30.470.20">
    <property type="entry name" value="ATP-grasp fold, B domain"/>
    <property type="match status" value="1"/>
</dbReference>
<protein>
    <recommendedName>
        <fullName evidence="9">Succinate--CoA ligase [GDP-forming] subunit beta, mitochondrial</fullName>
        <ecNumber evidence="9">6.2.1.4</ecNumber>
    </recommendedName>
    <alternativeName>
        <fullName evidence="9">GTP-specific succinyl-CoA synthetase subunit beta</fullName>
        <shortName evidence="9">G-SCS</shortName>
        <shortName evidence="9">GTPSCS</shortName>
    </alternativeName>
    <alternativeName>
        <fullName evidence="9">Succinyl-CoA synthetase beta-G chain</fullName>
        <shortName evidence="9">SCS-betaG</shortName>
    </alternativeName>
</protein>
<reference evidence="13" key="1">
    <citation type="submission" date="2025-08" db="UniProtKB">
        <authorList>
            <consortium name="RefSeq"/>
        </authorList>
    </citation>
    <scope>IDENTIFICATION</scope>
</reference>
<name>A0ABM1EPL5_PRICU</name>